<accession>A0ABQ4IY04</accession>
<comment type="caution">
    <text evidence="1">The sequence shown here is derived from an EMBL/GenBank/DDBJ whole genome shotgun (WGS) entry which is preliminary data.</text>
</comment>
<organism evidence="1 2">
    <name type="scientific">Micromonospora lutea</name>
    <dbReference type="NCBI Taxonomy" id="419825"/>
    <lineage>
        <taxon>Bacteria</taxon>
        <taxon>Bacillati</taxon>
        <taxon>Actinomycetota</taxon>
        <taxon>Actinomycetes</taxon>
        <taxon>Micromonosporales</taxon>
        <taxon>Micromonosporaceae</taxon>
        <taxon>Micromonospora</taxon>
    </lineage>
</organism>
<evidence type="ECO:0000313" key="2">
    <source>
        <dbReference type="Proteomes" id="UP000643165"/>
    </source>
</evidence>
<protein>
    <submittedName>
        <fullName evidence="1">Uncharacterized protein</fullName>
    </submittedName>
</protein>
<evidence type="ECO:0000313" key="1">
    <source>
        <dbReference type="EMBL" id="GIJ22785.1"/>
    </source>
</evidence>
<proteinExistence type="predicted"/>
<gene>
    <name evidence="1" type="ORF">Vlu01_34090</name>
</gene>
<dbReference type="Proteomes" id="UP000643165">
    <property type="component" value="Unassembled WGS sequence"/>
</dbReference>
<sequence>MDRGRQVIGAVFAIAVNGRFGPDTTPADVAQFVASARAGYEEGDSIPALETEGLIRAALGEAELADNISPDVALGAELFVLTKILQDANPTPEQLNAFVTEAEQTAAEYM</sequence>
<keyword evidence="2" id="KW-1185">Reference proteome</keyword>
<dbReference type="EMBL" id="BOPB01000016">
    <property type="protein sequence ID" value="GIJ22785.1"/>
    <property type="molecule type" value="Genomic_DNA"/>
</dbReference>
<reference evidence="1 2" key="1">
    <citation type="submission" date="2021-01" db="EMBL/GenBank/DDBJ databases">
        <title>Whole genome shotgun sequence of Verrucosispora lutea NBRC 106530.</title>
        <authorList>
            <person name="Komaki H."/>
            <person name="Tamura T."/>
        </authorList>
    </citation>
    <scope>NUCLEOTIDE SEQUENCE [LARGE SCALE GENOMIC DNA]</scope>
    <source>
        <strain evidence="1 2">NBRC 106530</strain>
    </source>
</reference>
<name>A0ABQ4IY04_9ACTN</name>